<keyword evidence="1" id="KW-0378">Hydrolase</keyword>
<dbReference type="Pfam" id="PF01156">
    <property type="entry name" value="IU_nuc_hydro"/>
    <property type="match status" value="1"/>
</dbReference>
<reference evidence="4 5" key="1">
    <citation type="submission" date="2023-07" db="EMBL/GenBank/DDBJ databases">
        <title>Genomic Encyclopedia of Type Strains, Phase IV (KMG-IV): sequencing the most valuable type-strain genomes for metagenomic binning, comparative biology and taxonomic classification.</title>
        <authorList>
            <person name="Goeker M."/>
        </authorList>
    </citation>
    <scope>NUCLEOTIDE SEQUENCE [LARGE SCALE GENOMIC DNA]</scope>
    <source>
        <strain evidence="4 5">DSM 1400</strain>
    </source>
</reference>
<organism evidence="4 5">
    <name type="scientific">Hathewaya limosa</name>
    <name type="common">Clostridium limosum</name>
    <dbReference type="NCBI Taxonomy" id="1536"/>
    <lineage>
        <taxon>Bacteria</taxon>
        <taxon>Bacillati</taxon>
        <taxon>Bacillota</taxon>
        <taxon>Clostridia</taxon>
        <taxon>Eubacteriales</taxon>
        <taxon>Clostridiaceae</taxon>
        <taxon>Hathewaya</taxon>
    </lineage>
</organism>
<evidence type="ECO:0000259" key="3">
    <source>
        <dbReference type="Pfam" id="PF01156"/>
    </source>
</evidence>
<dbReference type="Gene3D" id="3.90.245.10">
    <property type="entry name" value="Ribonucleoside hydrolase-like"/>
    <property type="match status" value="1"/>
</dbReference>
<dbReference type="InterPro" id="IPR036452">
    <property type="entry name" value="Ribo_hydro-like"/>
</dbReference>
<dbReference type="InterPro" id="IPR023186">
    <property type="entry name" value="IUNH"/>
</dbReference>
<evidence type="ECO:0000256" key="1">
    <source>
        <dbReference type="ARBA" id="ARBA00022801"/>
    </source>
</evidence>
<dbReference type="InterPro" id="IPR001910">
    <property type="entry name" value="Inosine/uridine_hydrolase_dom"/>
</dbReference>
<sequence length="328" mass="35624">MENKRKVILDVDTGSDDAIAIMVAVLSKQVDVLGITVTQGNRPLKNCVENTLRVLDMLDSHIPVYAGCPDAMVRNMIPGRNANNPTDGISLFENGVEYTIHPEYLELPPAVSKAQTKHACSFIIEAVKKSREKITIITVAPPTNIGMAFRMDPTIKDNIEEVIFMGGGVNVANVTPVAEANFFHDPEAVKIILDSGVKVKIIGLDATHSAEITMEEAEKLIGTGTKAGRLAGDLIKMRAIASKKKGWSDGTTEAIHDALAVATLLDPGVIMDMRRQKCDIDISGGAGDGQLIVDRKNQNNSSVNTYVAYKADKYKFYNIILECVKRSK</sequence>
<keyword evidence="5" id="KW-1185">Reference proteome</keyword>
<dbReference type="PANTHER" id="PTHR12304:SF4">
    <property type="entry name" value="URIDINE NUCLEOSIDASE"/>
    <property type="match status" value="1"/>
</dbReference>
<accession>A0ABU0JSF0</accession>
<comment type="caution">
    <text evidence="4">The sequence shown here is derived from an EMBL/GenBank/DDBJ whole genome shotgun (WGS) entry which is preliminary data.</text>
</comment>
<evidence type="ECO:0000256" key="2">
    <source>
        <dbReference type="ARBA" id="ARBA00023295"/>
    </source>
</evidence>
<proteinExistence type="predicted"/>
<protein>
    <submittedName>
        <fullName evidence="4">Inosine-uridine nucleoside N-ribohydrolase</fullName>
    </submittedName>
</protein>
<name>A0ABU0JSF0_HATLI</name>
<evidence type="ECO:0000313" key="5">
    <source>
        <dbReference type="Proteomes" id="UP001224418"/>
    </source>
</evidence>
<gene>
    <name evidence="4" type="ORF">QOZ93_001766</name>
</gene>
<dbReference type="Proteomes" id="UP001224418">
    <property type="component" value="Unassembled WGS sequence"/>
</dbReference>
<dbReference type="InterPro" id="IPR015910">
    <property type="entry name" value="I/U_nuclsd_hydro_CS"/>
</dbReference>
<dbReference type="SUPFAM" id="SSF53590">
    <property type="entry name" value="Nucleoside hydrolase"/>
    <property type="match status" value="1"/>
</dbReference>
<feature type="domain" description="Inosine/uridine-preferring nucleoside hydrolase" evidence="3">
    <location>
        <begin position="7"/>
        <end position="317"/>
    </location>
</feature>
<keyword evidence="2" id="KW-0326">Glycosidase</keyword>
<dbReference type="PROSITE" id="PS01247">
    <property type="entry name" value="IUNH"/>
    <property type="match status" value="1"/>
</dbReference>
<dbReference type="RefSeq" id="WP_307355934.1">
    <property type="nucleotide sequence ID" value="NZ_BAAACJ010000019.1"/>
</dbReference>
<evidence type="ECO:0000313" key="4">
    <source>
        <dbReference type="EMBL" id="MDQ0480022.1"/>
    </source>
</evidence>
<dbReference type="EMBL" id="JAUSWN010000014">
    <property type="protein sequence ID" value="MDQ0480022.1"/>
    <property type="molecule type" value="Genomic_DNA"/>
</dbReference>
<dbReference type="PANTHER" id="PTHR12304">
    <property type="entry name" value="INOSINE-URIDINE PREFERRING NUCLEOSIDE HYDROLASE"/>
    <property type="match status" value="1"/>
</dbReference>